<evidence type="ECO:0000313" key="4">
    <source>
        <dbReference type="EMBL" id="CAB4548786.1"/>
    </source>
</evidence>
<dbReference type="AlphaFoldDB" id="A0A6J6CBV2"/>
<accession>A0A6J6CBV2</accession>
<dbReference type="InterPro" id="IPR029058">
    <property type="entry name" value="AB_hydrolase_fold"/>
</dbReference>
<dbReference type="PANTHER" id="PTHR48081:SF33">
    <property type="entry name" value="KYNURENINE FORMAMIDASE"/>
    <property type="match status" value="1"/>
</dbReference>
<protein>
    <submittedName>
        <fullName evidence="4">Unannotated protein</fullName>
    </submittedName>
</protein>
<evidence type="ECO:0000256" key="2">
    <source>
        <dbReference type="SAM" id="MobiDB-lite"/>
    </source>
</evidence>
<reference evidence="4" key="1">
    <citation type="submission" date="2020-05" db="EMBL/GenBank/DDBJ databases">
        <authorList>
            <person name="Chiriac C."/>
            <person name="Salcher M."/>
            <person name="Ghai R."/>
            <person name="Kavagutti S V."/>
        </authorList>
    </citation>
    <scope>NUCLEOTIDE SEQUENCE</scope>
</reference>
<dbReference type="PROSITE" id="PS51257">
    <property type="entry name" value="PROKAR_LIPOPROTEIN"/>
    <property type="match status" value="1"/>
</dbReference>
<dbReference type="Gene3D" id="3.40.50.1820">
    <property type="entry name" value="alpha/beta hydrolase"/>
    <property type="match status" value="1"/>
</dbReference>
<keyword evidence="1" id="KW-0378">Hydrolase</keyword>
<evidence type="ECO:0000256" key="1">
    <source>
        <dbReference type="ARBA" id="ARBA00022801"/>
    </source>
</evidence>
<gene>
    <name evidence="4" type="ORF">UFOPK1358_01481</name>
</gene>
<dbReference type="InterPro" id="IPR050300">
    <property type="entry name" value="GDXG_lipolytic_enzyme"/>
</dbReference>
<organism evidence="4">
    <name type="scientific">freshwater metagenome</name>
    <dbReference type="NCBI Taxonomy" id="449393"/>
    <lineage>
        <taxon>unclassified sequences</taxon>
        <taxon>metagenomes</taxon>
        <taxon>ecological metagenomes</taxon>
    </lineage>
</organism>
<dbReference type="InterPro" id="IPR049492">
    <property type="entry name" value="BD-FAE-like_dom"/>
</dbReference>
<dbReference type="GO" id="GO:0016787">
    <property type="term" value="F:hydrolase activity"/>
    <property type="evidence" value="ECO:0007669"/>
    <property type="project" value="UniProtKB-KW"/>
</dbReference>
<sequence>MKKSLLLMAALLLVGCTATKPESSSTASPPPITRSSSTSSPTTSAEASGESCREKASGPKTMSYAERSGAEQNLTSLDVYLPPGCGLAPVLMWVHGGGWRRGDKSNGMKQKVAWAESLGAALVSVNYRLTTSDSGVQWPDHGQDVAAAVAWVQQNGPAEGLDPTKLTLIGHSAGAHLVAIVATDQALLTTAGADPAKVSCVVALDFSFDLASAPADKMIDDAFGTDPQVIASASPNVQIERNGAPSARFLIATRGGRGRVADAQAFVDLVNTSGGSAELVDASPYTHNQVSTQLGAADDTLVTPAVSEFVQSCN</sequence>
<feature type="compositionally biased region" description="Low complexity" evidence="2">
    <location>
        <begin position="19"/>
        <end position="50"/>
    </location>
</feature>
<feature type="domain" description="BD-FAE-like" evidence="3">
    <location>
        <begin position="77"/>
        <end position="245"/>
    </location>
</feature>
<dbReference type="EMBL" id="CAEZSF010000166">
    <property type="protein sequence ID" value="CAB4548786.1"/>
    <property type="molecule type" value="Genomic_DNA"/>
</dbReference>
<proteinExistence type="predicted"/>
<feature type="region of interest" description="Disordered" evidence="2">
    <location>
        <begin position="19"/>
        <end position="65"/>
    </location>
</feature>
<evidence type="ECO:0000259" key="3">
    <source>
        <dbReference type="Pfam" id="PF20434"/>
    </source>
</evidence>
<dbReference type="SUPFAM" id="SSF53474">
    <property type="entry name" value="alpha/beta-Hydrolases"/>
    <property type="match status" value="1"/>
</dbReference>
<name>A0A6J6CBV2_9ZZZZ</name>
<dbReference type="Pfam" id="PF20434">
    <property type="entry name" value="BD-FAE"/>
    <property type="match status" value="1"/>
</dbReference>
<dbReference type="PANTHER" id="PTHR48081">
    <property type="entry name" value="AB HYDROLASE SUPERFAMILY PROTEIN C4A8.06C"/>
    <property type="match status" value="1"/>
</dbReference>